<keyword evidence="4 7" id="KW-0378">Hydrolase</keyword>
<dbReference type="InterPro" id="IPR033694">
    <property type="entry name" value="PGPEP1_Cys_AS"/>
</dbReference>
<keyword evidence="2" id="KW-0963">Cytoplasm</keyword>
<evidence type="ECO:0000256" key="2">
    <source>
        <dbReference type="ARBA" id="ARBA00022490"/>
    </source>
</evidence>
<dbReference type="CDD" id="cd00501">
    <property type="entry name" value="Peptidase_C15"/>
    <property type="match status" value="1"/>
</dbReference>
<keyword evidence="8" id="KW-1185">Reference proteome</keyword>
<evidence type="ECO:0000256" key="5">
    <source>
        <dbReference type="ARBA" id="ARBA00022807"/>
    </source>
</evidence>
<name>A0ABT9NLH4_9ACTN</name>
<evidence type="ECO:0000256" key="6">
    <source>
        <dbReference type="PROSITE-ProRule" id="PRU10077"/>
    </source>
</evidence>
<keyword evidence="5" id="KW-0788">Thiol protease</keyword>
<dbReference type="PANTHER" id="PTHR23402">
    <property type="entry name" value="PROTEASE FAMILY C15 PYROGLUTAMYL-PEPTIDASE I-RELATED"/>
    <property type="match status" value="1"/>
</dbReference>
<dbReference type="Gene3D" id="3.40.630.20">
    <property type="entry name" value="Peptidase C15, pyroglutamyl peptidase I-like"/>
    <property type="match status" value="1"/>
</dbReference>
<dbReference type="PROSITE" id="PS01334">
    <property type="entry name" value="PYRASE_CYS"/>
    <property type="match status" value="1"/>
</dbReference>
<dbReference type="GO" id="GO:0016920">
    <property type="term" value="F:pyroglutamyl-peptidase activity"/>
    <property type="evidence" value="ECO:0007669"/>
    <property type="project" value="UniProtKB-EC"/>
</dbReference>
<accession>A0ABT9NLH4</accession>
<dbReference type="NCBIfam" id="NF009676">
    <property type="entry name" value="PRK13197.1"/>
    <property type="match status" value="1"/>
</dbReference>
<dbReference type="InterPro" id="IPR016125">
    <property type="entry name" value="Peptidase_C15-like"/>
</dbReference>
<feature type="active site" evidence="6">
    <location>
        <position position="146"/>
    </location>
</feature>
<dbReference type="EMBL" id="JAUSQM010000001">
    <property type="protein sequence ID" value="MDP9821269.1"/>
    <property type="molecule type" value="Genomic_DNA"/>
</dbReference>
<dbReference type="PIRSF" id="PIRSF015592">
    <property type="entry name" value="Prld-crbxl_pptds"/>
    <property type="match status" value="1"/>
</dbReference>
<dbReference type="Proteomes" id="UP001240447">
    <property type="component" value="Unassembled WGS sequence"/>
</dbReference>
<organism evidence="7 8">
    <name type="scientific">Nocardioides massiliensis</name>
    <dbReference type="NCBI Taxonomy" id="1325935"/>
    <lineage>
        <taxon>Bacteria</taxon>
        <taxon>Bacillati</taxon>
        <taxon>Actinomycetota</taxon>
        <taxon>Actinomycetes</taxon>
        <taxon>Propionibacteriales</taxon>
        <taxon>Nocardioidaceae</taxon>
        <taxon>Nocardioides</taxon>
    </lineage>
</organism>
<dbReference type="PANTHER" id="PTHR23402:SF1">
    <property type="entry name" value="PYROGLUTAMYL-PEPTIDASE I"/>
    <property type="match status" value="1"/>
</dbReference>
<sequence>MRVLVTGFAPFGGAATNPSGDAVRRLAAQWDEQWDGPERLVTDVLPVTFSGAAPRLRALLDEHRPAAVLAVGLAEGREAVTPERVAVNLADARIPDNAGAQPLDEPVEPEGPAAYFATAPVKHLAAALLAAGIPAAVSHTAGTFVCNHVFYAALHHLHRTGRPHVPATFVHVPTTDVVALDDQATALRIAVRTLLEPPAAPSPPGGAVH</sequence>
<comment type="similarity">
    <text evidence="1">Belongs to the peptidase C15 family.</text>
</comment>
<reference evidence="7 8" key="1">
    <citation type="submission" date="2023-07" db="EMBL/GenBank/DDBJ databases">
        <title>Sequencing the genomes of 1000 actinobacteria strains.</title>
        <authorList>
            <person name="Klenk H.-P."/>
        </authorList>
    </citation>
    <scope>NUCLEOTIDE SEQUENCE [LARGE SCALE GENOMIC DNA]</scope>
    <source>
        <strain evidence="7 8">GD13</strain>
    </source>
</reference>
<evidence type="ECO:0000313" key="7">
    <source>
        <dbReference type="EMBL" id="MDP9821269.1"/>
    </source>
</evidence>
<comment type="catalytic activity">
    <reaction evidence="6">
        <text>Release of an N-terminal pyroglutamyl group from a polypeptide, the second amino acid generally not being Pro.</text>
        <dbReference type="EC" id="3.4.19.3"/>
    </reaction>
</comment>
<dbReference type="InterPro" id="IPR036440">
    <property type="entry name" value="Peptidase_C15-like_sf"/>
</dbReference>
<dbReference type="Pfam" id="PF01470">
    <property type="entry name" value="Peptidase_C15"/>
    <property type="match status" value="1"/>
</dbReference>
<evidence type="ECO:0000313" key="8">
    <source>
        <dbReference type="Proteomes" id="UP001240447"/>
    </source>
</evidence>
<protein>
    <recommendedName>
        <fullName evidence="6">Pyroglutamyl-peptidase I</fullName>
        <ecNumber evidence="6">3.4.19.3</ecNumber>
    </recommendedName>
</protein>
<dbReference type="EC" id="3.4.19.3" evidence="6"/>
<evidence type="ECO:0000256" key="4">
    <source>
        <dbReference type="ARBA" id="ARBA00022801"/>
    </source>
</evidence>
<evidence type="ECO:0000256" key="1">
    <source>
        <dbReference type="ARBA" id="ARBA00006641"/>
    </source>
</evidence>
<dbReference type="SUPFAM" id="SSF53182">
    <property type="entry name" value="Pyrrolidone carboxyl peptidase (pyroglutamate aminopeptidase)"/>
    <property type="match status" value="1"/>
</dbReference>
<keyword evidence="3" id="KW-0645">Protease</keyword>
<evidence type="ECO:0000256" key="3">
    <source>
        <dbReference type="ARBA" id="ARBA00022670"/>
    </source>
</evidence>
<dbReference type="PRINTS" id="PR00706">
    <property type="entry name" value="PYROGLUPTASE"/>
</dbReference>
<dbReference type="RefSeq" id="WP_220138275.1">
    <property type="nucleotide sequence ID" value="NZ_CCXJ01000048.1"/>
</dbReference>
<gene>
    <name evidence="7" type="ORF">J2S59_001078</name>
</gene>
<dbReference type="InterPro" id="IPR029762">
    <property type="entry name" value="PGP-I_bact-type"/>
</dbReference>
<dbReference type="NCBIfam" id="TIGR00504">
    <property type="entry name" value="pyro_pdase"/>
    <property type="match status" value="1"/>
</dbReference>
<comment type="caution">
    <text evidence="7">The sequence shown here is derived from an EMBL/GenBank/DDBJ whole genome shotgun (WGS) entry which is preliminary data.</text>
</comment>
<proteinExistence type="inferred from homology"/>
<dbReference type="InterPro" id="IPR000816">
    <property type="entry name" value="Peptidase_C15"/>
</dbReference>